<keyword evidence="5 6" id="KW-0472">Membrane</keyword>
<protein>
    <submittedName>
        <fullName evidence="7">Membrane protein</fullName>
    </submittedName>
</protein>
<feature type="transmembrane region" description="Helical" evidence="6">
    <location>
        <begin position="39"/>
        <end position="62"/>
    </location>
</feature>
<proteinExistence type="predicted"/>
<organism evidence="7 8">
    <name type="scientific">Halorubrum xinjiangense</name>
    <dbReference type="NCBI Taxonomy" id="261291"/>
    <lineage>
        <taxon>Archaea</taxon>
        <taxon>Methanobacteriati</taxon>
        <taxon>Methanobacteriota</taxon>
        <taxon>Stenosarchaea group</taxon>
        <taxon>Halobacteria</taxon>
        <taxon>Halobacteriales</taxon>
        <taxon>Haloferacaceae</taxon>
        <taxon>Halorubrum</taxon>
    </lineage>
</organism>
<evidence type="ECO:0000256" key="5">
    <source>
        <dbReference type="ARBA" id="ARBA00023136"/>
    </source>
</evidence>
<keyword evidence="8" id="KW-1185">Reference proteome</keyword>
<dbReference type="NCBIfam" id="TIGR00765">
    <property type="entry name" value="yihY_not_rbn"/>
    <property type="match status" value="1"/>
</dbReference>
<dbReference type="InterPro" id="IPR017039">
    <property type="entry name" value="Virul_fac_BrkB"/>
</dbReference>
<evidence type="ECO:0000256" key="2">
    <source>
        <dbReference type="ARBA" id="ARBA00022475"/>
    </source>
</evidence>
<comment type="subcellular location">
    <subcellularLocation>
        <location evidence="1">Cell membrane</location>
        <topology evidence="1">Multi-pass membrane protein</topology>
    </subcellularLocation>
</comment>
<evidence type="ECO:0000256" key="4">
    <source>
        <dbReference type="ARBA" id="ARBA00022989"/>
    </source>
</evidence>
<reference evidence="7 8" key="1">
    <citation type="submission" date="2016-10" db="EMBL/GenBank/DDBJ databases">
        <authorList>
            <person name="Varghese N."/>
            <person name="Submissions S."/>
        </authorList>
    </citation>
    <scope>NUCLEOTIDE SEQUENCE [LARGE SCALE GENOMIC DNA]</scope>
    <source>
        <strain evidence="7 8">CGMCC 1.3527</strain>
    </source>
</reference>
<sequence>MGRGNVSFRYRRSAETAVRVVRGIVSESRRKNVPFMAGSIAYSAFVSLLPLVLLLVIAASVIGGEALADRVQRLTESYLSPAGQTLLADSIGQAGTQTGLSVLGLLVLLWGVLRVFRALDTAFSAIYDTHAKNDLRNQFTDGVVVLVTLAGALLAVVVAGLSLRYLPDLPFPRLVREALLVVGLSVVFVPIYYVFPDADLSVKMVLPGAVVAAVGWALLNAGFGIYVRYSSAGDLYGVIGGVILLITFLYFGALVILIGAATNVVLMGRRRPNAVKTVEPR</sequence>
<dbReference type="EMBL" id="FNBO01000003">
    <property type="protein sequence ID" value="SDF27813.1"/>
    <property type="molecule type" value="Genomic_DNA"/>
</dbReference>
<dbReference type="GO" id="GO:0005886">
    <property type="term" value="C:plasma membrane"/>
    <property type="evidence" value="ECO:0007669"/>
    <property type="project" value="UniProtKB-SubCell"/>
</dbReference>
<accession>A0A1G7JSC4</accession>
<evidence type="ECO:0000313" key="8">
    <source>
        <dbReference type="Proteomes" id="UP000324020"/>
    </source>
</evidence>
<dbReference type="PIRSF" id="PIRSF035875">
    <property type="entry name" value="RNase_BN"/>
    <property type="match status" value="1"/>
</dbReference>
<dbReference type="Pfam" id="PF03631">
    <property type="entry name" value="Virul_fac_BrkB"/>
    <property type="match status" value="1"/>
</dbReference>
<keyword evidence="4 6" id="KW-1133">Transmembrane helix</keyword>
<dbReference type="PANTHER" id="PTHR30213:SF0">
    <property type="entry name" value="UPF0761 MEMBRANE PROTEIN YIHY"/>
    <property type="match status" value="1"/>
</dbReference>
<name>A0A1G7JSC4_9EURY</name>
<feature type="transmembrane region" description="Helical" evidence="6">
    <location>
        <begin position="98"/>
        <end position="116"/>
    </location>
</feature>
<feature type="transmembrane region" description="Helical" evidence="6">
    <location>
        <begin position="235"/>
        <end position="266"/>
    </location>
</feature>
<evidence type="ECO:0000256" key="1">
    <source>
        <dbReference type="ARBA" id="ARBA00004651"/>
    </source>
</evidence>
<dbReference type="Proteomes" id="UP000324020">
    <property type="component" value="Unassembled WGS sequence"/>
</dbReference>
<keyword evidence="2" id="KW-1003">Cell membrane</keyword>
<feature type="transmembrane region" description="Helical" evidence="6">
    <location>
        <begin position="207"/>
        <end position="229"/>
    </location>
</feature>
<keyword evidence="3 6" id="KW-0812">Transmembrane</keyword>
<evidence type="ECO:0000256" key="3">
    <source>
        <dbReference type="ARBA" id="ARBA00022692"/>
    </source>
</evidence>
<evidence type="ECO:0000256" key="6">
    <source>
        <dbReference type="SAM" id="Phobius"/>
    </source>
</evidence>
<feature type="transmembrane region" description="Helical" evidence="6">
    <location>
        <begin position="142"/>
        <end position="166"/>
    </location>
</feature>
<evidence type="ECO:0000313" key="7">
    <source>
        <dbReference type="EMBL" id="SDF27813.1"/>
    </source>
</evidence>
<dbReference type="AlphaFoldDB" id="A0A1G7JSC4"/>
<dbReference type="PANTHER" id="PTHR30213">
    <property type="entry name" value="INNER MEMBRANE PROTEIN YHJD"/>
    <property type="match status" value="1"/>
</dbReference>
<gene>
    <name evidence="7" type="ORF">SAMN04488067_10371</name>
</gene>
<feature type="transmembrane region" description="Helical" evidence="6">
    <location>
        <begin position="178"/>
        <end position="195"/>
    </location>
</feature>